<evidence type="ECO:0000256" key="9">
    <source>
        <dbReference type="RuleBase" id="RU003690"/>
    </source>
</evidence>
<dbReference type="GO" id="GO:0005975">
    <property type="term" value="P:carbohydrate metabolic process"/>
    <property type="evidence" value="ECO:0007669"/>
    <property type="project" value="InterPro"/>
</dbReference>
<keyword evidence="6" id="KW-0067">ATP-binding</keyword>
<organism evidence="11 12">
    <name type="scientific">Coffea canephora</name>
    <name type="common">Robusta coffee</name>
    <dbReference type="NCBI Taxonomy" id="49390"/>
    <lineage>
        <taxon>Eukaryota</taxon>
        <taxon>Viridiplantae</taxon>
        <taxon>Streptophyta</taxon>
        <taxon>Embryophyta</taxon>
        <taxon>Tracheophyta</taxon>
        <taxon>Spermatophyta</taxon>
        <taxon>Magnoliopsida</taxon>
        <taxon>eudicotyledons</taxon>
        <taxon>Gunneridae</taxon>
        <taxon>Pentapetalae</taxon>
        <taxon>asterids</taxon>
        <taxon>lamiids</taxon>
        <taxon>Gentianales</taxon>
        <taxon>Rubiaceae</taxon>
        <taxon>Ixoroideae</taxon>
        <taxon>Gardenieae complex</taxon>
        <taxon>Bertiereae - Coffeeae clade</taxon>
        <taxon>Coffeeae</taxon>
        <taxon>Coffea</taxon>
    </lineage>
</organism>
<keyword evidence="5" id="KW-0611">Plant defense</keyword>
<evidence type="ECO:0000313" key="11">
    <source>
        <dbReference type="EMBL" id="CDP10343.1"/>
    </source>
</evidence>
<dbReference type="FunFam" id="3.40.50.300:FF:001091">
    <property type="entry name" value="Probable disease resistance protein At1g61300"/>
    <property type="match status" value="1"/>
</dbReference>
<evidence type="ECO:0000256" key="8">
    <source>
        <dbReference type="PROSITE-ProRule" id="PRU10055"/>
    </source>
</evidence>
<dbReference type="SUPFAM" id="SSF52540">
    <property type="entry name" value="P-loop containing nucleoside triphosphate hydrolases"/>
    <property type="match status" value="1"/>
</dbReference>
<sequence>MLANTNIHIKRFKDQISGSSISESKMPIAHEIMVGLDDEAGKVIERLVSGSKQVEIVPIVGMAGLGKTTLAKKVNNDSSVICNFHIRLWCTVSQEFNMKSLLIQILCSDGKRSRMDKELKNLNEHELLHKLYQRLKTKRYLVVFDDVWDIKVWNELRISFPDEKKGSRIIFTSRSSNVGSQVDCHKFNLIDRDDFRDFAELCFKEFGDRVKSWSTFNEPWSFSTGGYDSTTFIGSLAPGRCSAWMDKGCPAGDSSTEPYLVAHHIILSHAAAAKLYREKYKPSQKGQIGIVLVTNWMLPYSNAKSDAIAAQRVVDFFLGWFLDPLTSGDYPKSMRDKLGGRLPKLTQQQSKLIRGSLDFLGLNYYSSSYAKDIPHATTVNISYTSDFQVNITSIRNGKPIGAPVRAGFLYVYPKGLTEILVYLKKNYHNPTIYITENGLAEANISSIEQAIHDTNRIKFYSGHFKALKAAIEKGVDVRGFFAWTFLDTYEWGSGYTMKFGITYVDFKNKLKRYPKHSALWLKQFLK</sequence>
<dbReference type="STRING" id="49390.A0A068URV0"/>
<evidence type="ECO:0000256" key="4">
    <source>
        <dbReference type="ARBA" id="ARBA00022801"/>
    </source>
</evidence>
<dbReference type="InterPro" id="IPR027417">
    <property type="entry name" value="P-loop_NTPase"/>
</dbReference>
<dbReference type="GO" id="GO:0005524">
    <property type="term" value="F:ATP binding"/>
    <property type="evidence" value="ECO:0007669"/>
    <property type="project" value="UniProtKB-KW"/>
</dbReference>
<evidence type="ECO:0000313" key="12">
    <source>
        <dbReference type="Proteomes" id="UP000295252"/>
    </source>
</evidence>
<name>A0A068URV0_COFCA</name>
<evidence type="ECO:0000256" key="5">
    <source>
        <dbReference type="ARBA" id="ARBA00022821"/>
    </source>
</evidence>
<feature type="domain" description="NB-ARC" evidence="10">
    <location>
        <begin position="38"/>
        <end position="186"/>
    </location>
</feature>
<dbReference type="Pfam" id="PF00232">
    <property type="entry name" value="Glyco_hydro_1"/>
    <property type="match status" value="1"/>
</dbReference>
<dbReference type="GO" id="GO:0043531">
    <property type="term" value="F:ADP binding"/>
    <property type="evidence" value="ECO:0007669"/>
    <property type="project" value="InterPro"/>
</dbReference>
<evidence type="ECO:0000256" key="1">
    <source>
        <dbReference type="ARBA" id="ARBA00008894"/>
    </source>
</evidence>
<dbReference type="SUPFAM" id="SSF51445">
    <property type="entry name" value="(Trans)glycosidases"/>
    <property type="match status" value="1"/>
</dbReference>
<dbReference type="PANTHER" id="PTHR10353">
    <property type="entry name" value="GLYCOSYL HYDROLASE"/>
    <property type="match status" value="1"/>
</dbReference>
<keyword evidence="7" id="KW-0326">Glycosidase</keyword>
<dbReference type="AlphaFoldDB" id="A0A068URV0"/>
<dbReference type="Gene3D" id="3.40.50.300">
    <property type="entry name" value="P-loop containing nucleotide triphosphate hydrolases"/>
    <property type="match status" value="1"/>
</dbReference>
<feature type="active site" description="Nucleophile" evidence="8">
    <location>
        <position position="436"/>
    </location>
</feature>
<evidence type="ECO:0000256" key="2">
    <source>
        <dbReference type="ARBA" id="ARBA00010838"/>
    </source>
</evidence>
<dbReference type="EMBL" id="HG739128">
    <property type="protein sequence ID" value="CDP10343.1"/>
    <property type="molecule type" value="Genomic_DNA"/>
</dbReference>
<dbReference type="InterPro" id="IPR018120">
    <property type="entry name" value="Glyco_hydro_1_AS"/>
</dbReference>
<dbReference type="InterPro" id="IPR001360">
    <property type="entry name" value="Glyco_hydro_1"/>
</dbReference>
<evidence type="ECO:0000256" key="3">
    <source>
        <dbReference type="ARBA" id="ARBA00022741"/>
    </source>
</evidence>
<reference evidence="12" key="1">
    <citation type="journal article" date="2014" name="Science">
        <title>The coffee genome provides insight into the convergent evolution of caffeine biosynthesis.</title>
        <authorList>
            <person name="Denoeud F."/>
            <person name="Carretero-Paulet L."/>
            <person name="Dereeper A."/>
            <person name="Droc G."/>
            <person name="Guyot R."/>
            <person name="Pietrella M."/>
            <person name="Zheng C."/>
            <person name="Alberti A."/>
            <person name="Anthony F."/>
            <person name="Aprea G."/>
            <person name="Aury J.M."/>
            <person name="Bento P."/>
            <person name="Bernard M."/>
            <person name="Bocs S."/>
            <person name="Campa C."/>
            <person name="Cenci A."/>
            <person name="Combes M.C."/>
            <person name="Crouzillat D."/>
            <person name="Da Silva C."/>
            <person name="Daddiego L."/>
            <person name="De Bellis F."/>
            <person name="Dussert S."/>
            <person name="Garsmeur O."/>
            <person name="Gayraud T."/>
            <person name="Guignon V."/>
            <person name="Jahn K."/>
            <person name="Jamilloux V."/>
            <person name="Joet T."/>
            <person name="Labadie K."/>
            <person name="Lan T."/>
            <person name="Leclercq J."/>
            <person name="Lepelley M."/>
            <person name="Leroy T."/>
            <person name="Li L.T."/>
            <person name="Librado P."/>
            <person name="Lopez L."/>
            <person name="Munoz A."/>
            <person name="Noel B."/>
            <person name="Pallavicini A."/>
            <person name="Perrotta G."/>
            <person name="Poncet V."/>
            <person name="Pot D."/>
            <person name="Priyono X."/>
            <person name="Rigoreau M."/>
            <person name="Rouard M."/>
            <person name="Rozas J."/>
            <person name="Tranchant-Dubreuil C."/>
            <person name="VanBuren R."/>
            <person name="Zhang Q."/>
            <person name="Andrade A.C."/>
            <person name="Argout X."/>
            <person name="Bertrand B."/>
            <person name="de Kochko A."/>
            <person name="Graziosi G."/>
            <person name="Henry R.J."/>
            <person name="Jayarama X."/>
            <person name="Ming R."/>
            <person name="Nagai C."/>
            <person name="Rounsley S."/>
            <person name="Sankoff D."/>
            <person name="Giuliano G."/>
            <person name="Albert V.A."/>
            <person name="Wincker P."/>
            <person name="Lashermes P."/>
        </authorList>
    </citation>
    <scope>NUCLEOTIDE SEQUENCE [LARGE SCALE GENOMIC DNA]</scope>
    <source>
        <strain evidence="12">cv. DH200-94</strain>
    </source>
</reference>
<dbReference type="PANTHER" id="PTHR10353:SF137">
    <property type="entry name" value="MYROSINASE 3-RELATED"/>
    <property type="match status" value="1"/>
</dbReference>
<dbReference type="Pfam" id="PF00931">
    <property type="entry name" value="NB-ARC"/>
    <property type="match status" value="1"/>
</dbReference>
<dbReference type="PRINTS" id="PR00131">
    <property type="entry name" value="GLHYDRLASE1"/>
</dbReference>
<keyword evidence="12" id="KW-1185">Reference proteome</keyword>
<protein>
    <recommendedName>
        <fullName evidence="10">NB-ARC domain-containing protein</fullName>
    </recommendedName>
</protein>
<proteinExistence type="inferred from homology"/>
<gene>
    <name evidence="11" type="ORF">GSCOC_T00031048001</name>
</gene>
<dbReference type="GO" id="GO:0008422">
    <property type="term" value="F:beta-glucosidase activity"/>
    <property type="evidence" value="ECO:0007669"/>
    <property type="project" value="TreeGrafter"/>
</dbReference>
<evidence type="ECO:0000256" key="7">
    <source>
        <dbReference type="ARBA" id="ARBA00023295"/>
    </source>
</evidence>
<dbReference type="InterPro" id="IPR017853">
    <property type="entry name" value="GH"/>
</dbReference>
<accession>A0A068URV0</accession>
<dbReference type="InterPro" id="IPR002182">
    <property type="entry name" value="NB-ARC"/>
</dbReference>
<keyword evidence="4" id="KW-0378">Hydrolase</keyword>
<comment type="similarity">
    <text evidence="1">Belongs to the disease resistance NB-LRR family.</text>
</comment>
<dbReference type="OrthoDB" id="65569at2759"/>
<dbReference type="Gramene" id="CDP10343">
    <property type="protein sequence ID" value="CDP10343"/>
    <property type="gene ID" value="GSCOC_T00031048001"/>
</dbReference>
<dbReference type="Gene3D" id="3.20.20.80">
    <property type="entry name" value="Glycosidases"/>
    <property type="match status" value="1"/>
</dbReference>
<dbReference type="InParanoid" id="A0A068URV0"/>
<dbReference type="Proteomes" id="UP000295252">
    <property type="component" value="Chromosome V"/>
</dbReference>
<dbReference type="GO" id="GO:0006952">
    <property type="term" value="P:defense response"/>
    <property type="evidence" value="ECO:0007669"/>
    <property type="project" value="UniProtKB-KW"/>
</dbReference>
<dbReference type="GO" id="GO:0009821">
    <property type="term" value="P:alkaloid biosynthetic process"/>
    <property type="evidence" value="ECO:0007669"/>
    <property type="project" value="UniProtKB-ARBA"/>
</dbReference>
<keyword evidence="3" id="KW-0547">Nucleotide-binding</keyword>
<comment type="similarity">
    <text evidence="2 9">Belongs to the glycosyl hydrolase 1 family.</text>
</comment>
<evidence type="ECO:0000259" key="10">
    <source>
        <dbReference type="Pfam" id="PF00931"/>
    </source>
</evidence>
<evidence type="ECO:0000256" key="6">
    <source>
        <dbReference type="ARBA" id="ARBA00022840"/>
    </source>
</evidence>
<dbReference type="PROSITE" id="PS00572">
    <property type="entry name" value="GLYCOSYL_HYDROL_F1_1"/>
    <property type="match status" value="1"/>
</dbReference>
<dbReference type="PhylomeDB" id="A0A068URV0"/>